<dbReference type="OrthoDB" id="2419586at2759"/>
<organism evidence="1 2">
    <name type="scientific">Gigaspora rosea</name>
    <dbReference type="NCBI Taxonomy" id="44941"/>
    <lineage>
        <taxon>Eukaryota</taxon>
        <taxon>Fungi</taxon>
        <taxon>Fungi incertae sedis</taxon>
        <taxon>Mucoromycota</taxon>
        <taxon>Glomeromycotina</taxon>
        <taxon>Glomeromycetes</taxon>
        <taxon>Diversisporales</taxon>
        <taxon>Gigasporaceae</taxon>
        <taxon>Gigaspora</taxon>
    </lineage>
</organism>
<reference evidence="1 2" key="1">
    <citation type="submission" date="2018-06" db="EMBL/GenBank/DDBJ databases">
        <title>Comparative genomics reveals the genomic features of Rhizophagus irregularis, R. cerebriforme, R. diaphanum and Gigaspora rosea, and their symbiotic lifestyle signature.</title>
        <authorList>
            <person name="Morin E."/>
            <person name="San Clemente H."/>
            <person name="Chen E.C.H."/>
            <person name="De La Providencia I."/>
            <person name="Hainaut M."/>
            <person name="Kuo A."/>
            <person name="Kohler A."/>
            <person name="Murat C."/>
            <person name="Tang N."/>
            <person name="Roy S."/>
            <person name="Loubradou J."/>
            <person name="Henrissat B."/>
            <person name="Grigoriev I.V."/>
            <person name="Corradi N."/>
            <person name="Roux C."/>
            <person name="Martin F.M."/>
        </authorList>
    </citation>
    <scope>NUCLEOTIDE SEQUENCE [LARGE SCALE GENOMIC DNA]</scope>
    <source>
        <strain evidence="1 2">DAOM 194757</strain>
    </source>
</reference>
<evidence type="ECO:0000313" key="2">
    <source>
        <dbReference type="Proteomes" id="UP000266673"/>
    </source>
</evidence>
<accession>A0A397VX19</accession>
<comment type="caution">
    <text evidence="1">The sequence shown here is derived from an EMBL/GenBank/DDBJ whole genome shotgun (WGS) entry which is preliminary data.</text>
</comment>
<evidence type="ECO:0000313" key="1">
    <source>
        <dbReference type="EMBL" id="RIB25529.1"/>
    </source>
</evidence>
<proteinExistence type="predicted"/>
<dbReference type="Gene3D" id="3.60.130.30">
    <property type="match status" value="1"/>
</dbReference>
<dbReference type="EMBL" id="QKWP01000171">
    <property type="protein sequence ID" value="RIB25529.1"/>
    <property type="molecule type" value="Genomic_DNA"/>
</dbReference>
<protein>
    <submittedName>
        <fullName evidence="1">Uncharacterized protein</fullName>
    </submittedName>
</protein>
<name>A0A397VX19_9GLOM</name>
<sequence>MLIISACHNHQSISEVVQFKHITEPECITDLSGKTLIHLEQLDNYNTIMLATNAINNYYFHTLEHSSRRSNEFWTNLVEHFGAYTRNNLLPYTSSNTANYYEDLYMKLSRLSWGPFAQKLFGVFPMIAINFNTTSDYHWDEHDEANSLYVLVALEDYERKELCFPSFRWLYILDQDKS</sequence>
<dbReference type="AlphaFoldDB" id="A0A397VX19"/>
<gene>
    <name evidence="1" type="ORF">C2G38_2165703</name>
</gene>
<keyword evidence="2" id="KW-1185">Reference proteome</keyword>
<dbReference type="Proteomes" id="UP000266673">
    <property type="component" value="Unassembled WGS sequence"/>
</dbReference>